<evidence type="ECO:0000256" key="2">
    <source>
        <dbReference type="SAM" id="SignalP"/>
    </source>
</evidence>
<evidence type="ECO:0000313" key="4">
    <source>
        <dbReference type="Proteomes" id="UP000298030"/>
    </source>
</evidence>
<name>A0A4Y7T651_COPMI</name>
<dbReference type="AlphaFoldDB" id="A0A4Y7T651"/>
<reference evidence="3 4" key="1">
    <citation type="journal article" date="2019" name="Nat. Ecol. Evol.">
        <title>Megaphylogeny resolves global patterns of mushroom evolution.</title>
        <authorList>
            <person name="Varga T."/>
            <person name="Krizsan K."/>
            <person name="Foldi C."/>
            <person name="Dima B."/>
            <person name="Sanchez-Garcia M."/>
            <person name="Sanchez-Ramirez S."/>
            <person name="Szollosi G.J."/>
            <person name="Szarkandi J.G."/>
            <person name="Papp V."/>
            <person name="Albert L."/>
            <person name="Andreopoulos W."/>
            <person name="Angelini C."/>
            <person name="Antonin V."/>
            <person name="Barry K.W."/>
            <person name="Bougher N.L."/>
            <person name="Buchanan P."/>
            <person name="Buyck B."/>
            <person name="Bense V."/>
            <person name="Catcheside P."/>
            <person name="Chovatia M."/>
            <person name="Cooper J."/>
            <person name="Damon W."/>
            <person name="Desjardin D."/>
            <person name="Finy P."/>
            <person name="Geml J."/>
            <person name="Haridas S."/>
            <person name="Hughes K."/>
            <person name="Justo A."/>
            <person name="Karasinski D."/>
            <person name="Kautmanova I."/>
            <person name="Kiss B."/>
            <person name="Kocsube S."/>
            <person name="Kotiranta H."/>
            <person name="LaButti K.M."/>
            <person name="Lechner B.E."/>
            <person name="Liimatainen K."/>
            <person name="Lipzen A."/>
            <person name="Lukacs Z."/>
            <person name="Mihaltcheva S."/>
            <person name="Morgado L.N."/>
            <person name="Niskanen T."/>
            <person name="Noordeloos M.E."/>
            <person name="Ohm R.A."/>
            <person name="Ortiz-Santana B."/>
            <person name="Ovrebo C."/>
            <person name="Racz N."/>
            <person name="Riley R."/>
            <person name="Savchenko A."/>
            <person name="Shiryaev A."/>
            <person name="Soop K."/>
            <person name="Spirin V."/>
            <person name="Szebenyi C."/>
            <person name="Tomsovsky M."/>
            <person name="Tulloss R.E."/>
            <person name="Uehling J."/>
            <person name="Grigoriev I.V."/>
            <person name="Vagvolgyi C."/>
            <person name="Papp T."/>
            <person name="Martin F.M."/>
            <person name="Miettinen O."/>
            <person name="Hibbett D.S."/>
            <person name="Nagy L.G."/>
        </authorList>
    </citation>
    <scope>NUCLEOTIDE SEQUENCE [LARGE SCALE GENOMIC DNA]</scope>
    <source>
        <strain evidence="3 4">FP101781</strain>
    </source>
</reference>
<dbReference type="Proteomes" id="UP000298030">
    <property type="component" value="Unassembled WGS sequence"/>
</dbReference>
<keyword evidence="2" id="KW-0732">Signal</keyword>
<organism evidence="3 4">
    <name type="scientific">Coprinellus micaceus</name>
    <name type="common">Glistening ink-cap mushroom</name>
    <name type="synonym">Coprinus micaceus</name>
    <dbReference type="NCBI Taxonomy" id="71717"/>
    <lineage>
        <taxon>Eukaryota</taxon>
        <taxon>Fungi</taxon>
        <taxon>Dikarya</taxon>
        <taxon>Basidiomycota</taxon>
        <taxon>Agaricomycotina</taxon>
        <taxon>Agaricomycetes</taxon>
        <taxon>Agaricomycetidae</taxon>
        <taxon>Agaricales</taxon>
        <taxon>Agaricineae</taxon>
        <taxon>Psathyrellaceae</taxon>
        <taxon>Coprinellus</taxon>
    </lineage>
</organism>
<feature type="region of interest" description="Disordered" evidence="1">
    <location>
        <begin position="430"/>
        <end position="450"/>
    </location>
</feature>
<evidence type="ECO:0000313" key="3">
    <source>
        <dbReference type="EMBL" id="TEB29039.1"/>
    </source>
</evidence>
<dbReference type="InterPro" id="IPR010916">
    <property type="entry name" value="TonB_box_CS"/>
</dbReference>
<keyword evidence="4" id="KW-1185">Reference proteome</keyword>
<feature type="chain" id="PRO_5021417180" evidence="2">
    <location>
        <begin position="39"/>
        <end position="450"/>
    </location>
</feature>
<sequence>MATFRKSLIPLQRSRTPQGRHSRALLVVMVLLVTRAEAALNSMIQLLRSPSTNTDTFSVIANRPWTHTTTRRIAWTVAGNHHGDGLDWRVVIVLSSALGLKRALFFFHSIFATPAKMNEVDTTQLGSSGLKELRASGVAQGLLCVEVKLGIQDKNALLRTAMFHNRSHAVEQDPFGAHQPPRNILLRTVGSNPITELILLDAGVAPPVRTSGVLGTSWFSDRLEGNAPRMLYLPLDRKNLDCDEPPSDVYQRFALLAILQAMAKSYRTQHDFSTHQALVNVLLSNMPSDLANLGQGGFRVCGCNWDRVFLDGIGGDGEEERTHGMKGSMSIAMQSPWPCYSKTPACGCGTVTITRGITKLAILVSRGSFHWNRSLSPGFAHPRKMHSRTLVVVAAEPALAQNCQGSAYATHDASDARLLGLYSPGSHLRGRPIVRGAQESKGPAGARTSL</sequence>
<protein>
    <submittedName>
        <fullName evidence="3">Uncharacterized protein</fullName>
    </submittedName>
</protein>
<comment type="caution">
    <text evidence="3">The sequence shown here is derived from an EMBL/GenBank/DDBJ whole genome shotgun (WGS) entry which is preliminary data.</text>
</comment>
<feature type="signal peptide" evidence="2">
    <location>
        <begin position="1"/>
        <end position="38"/>
    </location>
</feature>
<dbReference type="EMBL" id="QPFP01000029">
    <property type="protein sequence ID" value="TEB29039.1"/>
    <property type="molecule type" value="Genomic_DNA"/>
</dbReference>
<evidence type="ECO:0000256" key="1">
    <source>
        <dbReference type="SAM" id="MobiDB-lite"/>
    </source>
</evidence>
<proteinExistence type="predicted"/>
<accession>A0A4Y7T651</accession>
<dbReference type="PROSITE" id="PS00430">
    <property type="entry name" value="TONB_DEPENDENT_REC_1"/>
    <property type="match status" value="1"/>
</dbReference>
<gene>
    <name evidence="3" type="ORF">FA13DRAFT_1711393</name>
</gene>